<dbReference type="InterPro" id="IPR050769">
    <property type="entry name" value="NAT_camello-type"/>
</dbReference>
<organism evidence="3 4">
    <name type="scientific">Channa striata</name>
    <name type="common">Snakehead murrel</name>
    <name type="synonym">Ophicephalus striatus</name>
    <dbReference type="NCBI Taxonomy" id="64152"/>
    <lineage>
        <taxon>Eukaryota</taxon>
        <taxon>Metazoa</taxon>
        <taxon>Chordata</taxon>
        <taxon>Craniata</taxon>
        <taxon>Vertebrata</taxon>
        <taxon>Euteleostomi</taxon>
        <taxon>Actinopterygii</taxon>
        <taxon>Neopterygii</taxon>
        <taxon>Teleostei</taxon>
        <taxon>Neoteleostei</taxon>
        <taxon>Acanthomorphata</taxon>
        <taxon>Anabantaria</taxon>
        <taxon>Anabantiformes</taxon>
        <taxon>Channoidei</taxon>
        <taxon>Channidae</taxon>
        <taxon>Channa</taxon>
    </lineage>
</organism>
<dbReference type="PROSITE" id="PS51186">
    <property type="entry name" value="GNAT"/>
    <property type="match status" value="1"/>
</dbReference>
<dbReference type="PANTHER" id="PTHR13947:SF54">
    <property type="entry name" value="N-ACETYLTRANSFERASE CML3-RELATED"/>
    <property type="match status" value="1"/>
</dbReference>
<comment type="caution">
    <text evidence="3">The sequence shown here is derived from an EMBL/GenBank/DDBJ whole genome shotgun (WGS) entry which is preliminary data.</text>
</comment>
<dbReference type="PANTHER" id="PTHR13947">
    <property type="entry name" value="GNAT FAMILY N-ACETYLTRANSFERASE"/>
    <property type="match status" value="1"/>
</dbReference>
<keyword evidence="4" id="KW-1185">Reference proteome</keyword>
<evidence type="ECO:0000313" key="4">
    <source>
        <dbReference type="Proteomes" id="UP001187415"/>
    </source>
</evidence>
<dbReference type="CDD" id="cd04301">
    <property type="entry name" value="NAT_SF"/>
    <property type="match status" value="1"/>
</dbReference>
<feature type="domain" description="N-acetyltransferase" evidence="2">
    <location>
        <begin position="28"/>
        <end position="200"/>
    </location>
</feature>
<proteinExistence type="predicted"/>
<dbReference type="InterPro" id="IPR000182">
    <property type="entry name" value="GNAT_dom"/>
</dbReference>
<accession>A0AA88SUH5</accession>
<gene>
    <name evidence="3" type="ORF">Q5P01_008150</name>
</gene>
<dbReference type="EMBL" id="JAUPFM010000005">
    <property type="protein sequence ID" value="KAK2851874.1"/>
    <property type="molecule type" value="Genomic_DNA"/>
</dbReference>
<dbReference type="GO" id="GO:0008080">
    <property type="term" value="F:N-acetyltransferase activity"/>
    <property type="evidence" value="ECO:0007669"/>
    <property type="project" value="InterPro"/>
</dbReference>
<dbReference type="Gene3D" id="3.40.630.30">
    <property type="match status" value="1"/>
</dbReference>
<dbReference type="Pfam" id="PF00583">
    <property type="entry name" value="Acetyltransf_1"/>
    <property type="match status" value="1"/>
</dbReference>
<dbReference type="SUPFAM" id="SSF55729">
    <property type="entry name" value="Acyl-CoA N-acyltransferases (Nat)"/>
    <property type="match status" value="1"/>
</dbReference>
<evidence type="ECO:0000256" key="1">
    <source>
        <dbReference type="ARBA" id="ARBA00022679"/>
    </source>
</evidence>
<dbReference type="Proteomes" id="UP001187415">
    <property type="component" value="Unassembled WGS sequence"/>
</dbReference>
<keyword evidence="1" id="KW-0808">Transferase</keyword>
<dbReference type="InterPro" id="IPR016181">
    <property type="entry name" value="Acyl_CoA_acyltransferase"/>
</dbReference>
<dbReference type="AlphaFoldDB" id="A0AA88SUH5"/>
<sequence>MTGTKQKSPRNILVPYKCTFEAQEATRIQGYCLITTSVPACLSVDSGLFKVEAGVEAENLWEQDDVNGKSKVVGMVAVIGKRGEEDGDRFDGWNGGVMQGGSEFVQDEGGRSYGEISHAVVNFSWRRKNLGSQLTQKALEFCKERGYGRLVVDVSSPQTAAFALFKKLGFGQTEAQSKTHANRWFSKLAEIKVTRMEKFI</sequence>
<protein>
    <recommendedName>
        <fullName evidence="2">N-acetyltransferase domain-containing protein</fullName>
    </recommendedName>
</protein>
<reference evidence="3" key="1">
    <citation type="submission" date="2023-07" db="EMBL/GenBank/DDBJ databases">
        <title>Chromosome-level Genome Assembly of Striped Snakehead (Channa striata).</title>
        <authorList>
            <person name="Liu H."/>
        </authorList>
    </citation>
    <scope>NUCLEOTIDE SEQUENCE</scope>
    <source>
        <strain evidence="3">Gz</strain>
        <tissue evidence="3">Muscle</tissue>
    </source>
</reference>
<evidence type="ECO:0000259" key="2">
    <source>
        <dbReference type="PROSITE" id="PS51186"/>
    </source>
</evidence>
<evidence type="ECO:0000313" key="3">
    <source>
        <dbReference type="EMBL" id="KAK2851874.1"/>
    </source>
</evidence>
<name>A0AA88SUH5_CHASR</name>